<organism evidence="2 3">
    <name type="scientific">Piloderma croceum (strain F 1598)</name>
    <dbReference type="NCBI Taxonomy" id="765440"/>
    <lineage>
        <taxon>Eukaryota</taxon>
        <taxon>Fungi</taxon>
        <taxon>Dikarya</taxon>
        <taxon>Basidiomycota</taxon>
        <taxon>Agaricomycotina</taxon>
        <taxon>Agaricomycetes</taxon>
        <taxon>Agaricomycetidae</taxon>
        <taxon>Atheliales</taxon>
        <taxon>Atheliaceae</taxon>
        <taxon>Piloderma</taxon>
    </lineage>
</organism>
<proteinExistence type="predicted"/>
<accession>A0A0C3CI96</accession>
<evidence type="ECO:0000313" key="3">
    <source>
        <dbReference type="Proteomes" id="UP000054166"/>
    </source>
</evidence>
<dbReference type="InParanoid" id="A0A0C3CI96"/>
<reference evidence="3" key="2">
    <citation type="submission" date="2015-01" db="EMBL/GenBank/DDBJ databases">
        <title>Evolutionary Origins and Diversification of the Mycorrhizal Mutualists.</title>
        <authorList>
            <consortium name="DOE Joint Genome Institute"/>
            <consortium name="Mycorrhizal Genomics Consortium"/>
            <person name="Kohler A."/>
            <person name="Kuo A."/>
            <person name="Nagy L.G."/>
            <person name="Floudas D."/>
            <person name="Copeland A."/>
            <person name="Barry K.W."/>
            <person name="Cichocki N."/>
            <person name="Veneault-Fourrey C."/>
            <person name="LaButti K."/>
            <person name="Lindquist E.A."/>
            <person name="Lipzen A."/>
            <person name="Lundell T."/>
            <person name="Morin E."/>
            <person name="Murat C."/>
            <person name="Riley R."/>
            <person name="Ohm R."/>
            <person name="Sun H."/>
            <person name="Tunlid A."/>
            <person name="Henrissat B."/>
            <person name="Grigoriev I.V."/>
            <person name="Hibbett D.S."/>
            <person name="Martin F."/>
        </authorList>
    </citation>
    <scope>NUCLEOTIDE SEQUENCE [LARGE SCALE GENOMIC DNA]</scope>
    <source>
        <strain evidence="3">F 1598</strain>
    </source>
</reference>
<protein>
    <submittedName>
        <fullName evidence="2">Uncharacterized protein</fullName>
    </submittedName>
</protein>
<evidence type="ECO:0000313" key="2">
    <source>
        <dbReference type="EMBL" id="KIM89502.1"/>
    </source>
</evidence>
<dbReference type="OrthoDB" id="2756336at2759"/>
<feature type="compositionally biased region" description="Low complexity" evidence="1">
    <location>
        <begin position="157"/>
        <end position="173"/>
    </location>
</feature>
<dbReference type="HOGENOM" id="CLU_760982_0_0_1"/>
<feature type="region of interest" description="Disordered" evidence="1">
    <location>
        <begin position="129"/>
        <end position="175"/>
    </location>
</feature>
<feature type="compositionally biased region" description="Polar residues" evidence="1">
    <location>
        <begin position="138"/>
        <end position="150"/>
    </location>
</feature>
<name>A0A0C3CI96_PILCF</name>
<sequence>MISLHVDVRDPPFALPPPQAEFGETIKYEESLQLTSLEASPALESSGASLIYIFPKHKSPKVSMTPRLSTPIENIAAVDVSQEKSFEPSAEQDKTGRPRSSTPGTKLKVLKNRRSLQSLFVSPFLHNQSSVAHPATTPPKSLSRARSQSAPRHHESLSTVASLKSKSSTSTLVPRSVSPSTFFIDEDPFANICTPPSVTGHHKPPAPTSHSPPSTTTGTDPGPDEPAETTLLPPLSAPSTPPVVTHRPKSSSHAQARGAYTKPAFTSRPSLPSLHTLAQMNVMIPKKTRRGTVGAGLPYEPWNMDLDQLKLTQTRQPKSPNSSSTGHTKVPSIADFTLGLGGDVSESVRLYRCRISTVIVLHAL</sequence>
<feature type="region of interest" description="Disordered" evidence="1">
    <location>
        <begin position="80"/>
        <end position="106"/>
    </location>
</feature>
<keyword evidence="3" id="KW-1185">Reference proteome</keyword>
<feature type="compositionally biased region" description="Low complexity" evidence="1">
    <location>
        <begin position="208"/>
        <end position="221"/>
    </location>
</feature>
<feature type="compositionally biased region" description="Basic and acidic residues" evidence="1">
    <location>
        <begin position="81"/>
        <end position="96"/>
    </location>
</feature>
<dbReference type="STRING" id="765440.A0A0C3CI96"/>
<dbReference type="Proteomes" id="UP000054166">
    <property type="component" value="Unassembled WGS sequence"/>
</dbReference>
<dbReference type="AlphaFoldDB" id="A0A0C3CI96"/>
<reference evidence="2 3" key="1">
    <citation type="submission" date="2014-04" db="EMBL/GenBank/DDBJ databases">
        <authorList>
            <consortium name="DOE Joint Genome Institute"/>
            <person name="Kuo A."/>
            <person name="Tarkka M."/>
            <person name="Buscot F."/>
            <person name="Kohler A."/>
            <person name="Nagy L.G."/>
            <person name="Floudas D."/>
            <person name="Copeland A."/>
            <person name="Barry K.W."/>
            <person name="Cichocki N."/>
            <person name="Veneault-Fourrey C."/>
            <person name="LaButti K."/>
            <person name="Lindquist E.A."/>
            <person name="Lipzen A."/>
            <person name="Lundell T."/>
            <person name="Morin E."/>
            <person name="Murat C."/>
            <person name="Sun H."/>
            <person name="Tunlid A."/>
            <person name="Henrissat B."/>
            <person name="Grigoriev I.V."/>
            <person name="Hibbett D.S."/>
            <person name="Martin F."/>
            <person name="Nordberg H.P."/>
            <person name="Cantor M.N."/>
            <person name="Hua S.X."/>
        </authorList>
    </citation>
    <scope>NUCLEOTIDE SEQUENCE [LARGE SCALE GENOMIC DNA]</scope>
    <source>
        <strain evidence="2 3">F 1598</strain>
    </source>
</reference>
<feature type="region of interest" description="Disordered" evidence="1">
    <location>
        <begin position="194"/>
        <end position="271"/>
    </location>
</feature>
<dbReference type="EMBL" id="KN832975">
    <property type="protein sequence ID" value="KIM89502.1"/>
    <property type="molecule type" value="Genomic_DNA"/>
</dbReference>
<gene>
    <name evidence="2" type="ORF">PILCRDRAFT_2702</name>
</gene>
<evidence type="ECO:0000256" key="1">
    <source>
        <dbReference type="SAM" id="MobiDB-lite"/>
    </source>
</evidence>